<evidence type="ECO:0000259" key="4">
    <source>
        <dbReference type="PROSITE" id="PS50932"/>
    </source>
</evidence>
<evidence type="ECO:0000256" key="1">
    <source>
        <dbReference type="ARBA" id="ARBA00023015"/>
    </source>
</evidence>
<dbReference type="PANTHER" id="PTHR30146">
    <property type="entry name" value="LACI-RELATED TRANSCRIPTIONAL REPRESSOR"/>
    <property type="match status" value="1"/>
</dbReference>
<keyword evidence="1" id="KW-0805">Transcription regulation</keyword>
<dbReference type="Gene3D" id="1.10.260.40">
    <property type="entry name" value="lambda repressor-like DNA-binding domains"/>
    <property type="match status" value="1"/>
</dbReference>
<reference evidence="6 7" key="1">
    <citation type="submission" date="2020-07" db="EMBL/GenBank/DDBJ databases">
        <title>Sequencing the genomes of 1000 actinobacteria strains.</title>
        <authorList>
            <person name="Klenk H.-P."/>
        </authorList>
    </citation>
    <scope>NUCLEOTIDE SEQUENCE [LARGE SCALE GENOMIC DNA]</scope>
    <source>
        <strain evidence="6 7">DSM 26487</strain>
    </source>
</reference>
<dbReference type="SUPFAM" id="SSF47413">
    <property type="entry name" value="lambda repressor-like DNA-binding domains"/>
    <property type="match status" value="1"/>
</dbReference>
<organism evidence="6 7">
    <name type="scientific">Nocardioides panzhihuensis</name>
    <dbReference type="NCBI Taxonomy" id="860243"/>
    <lineage>
        <taxon>Bacteria</taxon>
        <taxon>Bacillati</taxon>
        <taxon>Actinomycetota</taxon>
        <taxon>Actinomycetes</taxon>
        <taxon>Propionibacteriales</taxon>
        <taxon>Nocardioidaceae</taxon>
        <taxon>Nocardioides</taxon>
    </lineage>
</organism>
<dbReference type="Pfam" id="PF00356">
    <property type="entry name" value="LacI"/>
    <property type="match status" value="1"/>
</dbReference>
<dbReference type="CDD" id="cd06267">
    <property type="entry name" value="PBP1_LacI_sugar_binding-like"/>
    <property type="match status" value="1"/>
</dbReference>
<feature type="domain" description="HTH cro/C1-type" evidence="5">
    <location>
        <begin position="5"/>
        <end position="48"/>
    </location>
</feature>
<dbReference type="Pfam" id="PF13377">
    <property type="entry name" value="Peripla_BP_3"/>
    <property type="match status" value="1"/>
</dbReference>
<dbReference type="SUPFAM" id="SSF53822">
    <property type="entry name" value="Periplasmic binding protein-like I"/>
    <property type="match status" value="1"/>
</dbReference>
<dbReference type="EMBL" id="JACBZR010000001">
    <property type="protein sequence ID" value="NYI79525.1"/>
    <property type="molecule type" value="Genomic_DNA"/>
</dbReference>
<dbReference type="Proteomes" id="UP000564496">
    <property type="component" value="Unassembled WGS sequence"/>
</dbReference>
<dbReference type="InterPro" id="IPR001387">
    <property type="entry name" value="Cro/C1-type_HTH"/>
</dbReference>
<sequence length="334" mass="35440">MNMPTLDEVARLAGVSRATASRAINGGSRVSAKAAEAVAEAVQTLGYVPNPAARSLVTRRTETVAMVVPESDERVFADPFFARTLHVVTQALAQRDLQVVLLIAQPGQEMQRTLRYLRGGHVDGAIVVSHHRNDALADHLAVIGLPASFIGRPLAGAEKVFYTDPDNVAGAREVTNILIERGCRRVGTITGPADMSAGIDRAVGWRAALDAAGLATDVLIEGDFTEDGGEAACEILLRDHPDIDGLMVASDLMAAGALRALGRAGRRVPDDIAVVGYDDLGIAERTTPPLTTVKNPIGDMAREAVRLLLAQLDGTTTHPRRVVFAPELVRRTSA</sequence>
<feature type="domain" description="HTH lacI-type" evidence="4">
    <location>
        <begin position="4"/>
        <end position="58"/>
    </location>
</feature>
<comment type="caution">
    <text evidence="6">The sequence shown here is derived from an EMBL/GenBank/DDBJ whole genome shotgun (WGS) entry which is preliminary data.</text>
</comment>
<dbReference type="InterPro" id="IPR046335">
    <property type="entry name" value="LacI/GalR-like_sensor"/>
</dbReference>
<evidence type="ECO:0000313" key="6">
    <source>
        <dbReference type="EMBL" id="NYI79525.1"/>
    </source>
</evidence>
<protein>
    <submittedName>
        <fullName evidence="6">DNA-binding LacI/PurR family transcriptional regulator</fullName>
    </submittedName>
</protein>
<evidence type="ECO:0000259" key="5">
    <source>
        <dbReference type="PROSITE" id="PS50943"/>
    </source>
</evidence>
<name>A0A7Z0DPR3_9ACTN</name>
<dbReference type="Gene3D" id="3.40.50.2300">
    <property type="match status" value="2"/>
</dbReference>
<dbReference type="InterPro" id="IPR000843">
    <property type="entry name" value="HTH_LacI"/>
</dbReference>
<gene>
    <name evidence="6" type="ORF">BJ988_004173</name>
</gene>
<evidence type="ECO:0000313" key="7">
    <source>
        <dbReference type="Proteomes" id="UP000564496"/>
    </source>
</evidence>
<dbReference type="PANTHER" id="PTHR30146:SF109">
    <property type="entry name" value="HTH-TYPE TRANSCRIPTIONAL REGULATOR GALS"/>
    <property type="match status" value="1"/>
</dbReference>
<dbReference type="PROSITE" id="PS50943">
    <property type="entry name" value="HTH_CROC1"/>
    <property type="match status" value="1"/>
</dbReference>
<keyword evidence="3" id="KW-0804">Transcription</keyword>
<dbReference type="InterPro" id="IPR010982">
    <property type="entry name" value="Lambda_DNA-bd_dom_sf"/>
</dbReference>
<dbReference type="AlphaFoldDB" id="A0A7Z0DPR3"/>
<accession>A0A7Z0DPR3</accession>
<keyword evidence="7" id="KW-1185">Reference proteome</keyword>
<dbReference type="CDD" id="cd01392">
    <property type="entry name" value="HTH_LacI"/>
    <property type="match status" value="1"/>
</dbReference>
<dbReference type="PROSITE" id="PS00356">
    <property type="entry name" value="HTH_LACI_1"/>
    <property type="match status" value="1"/>
</dbReference>
<keyword evidence="2 6" id="KW-0238">DNA-binding</keyword>
<dbReference type="PROSITE" id="PS50932">
    <property type="entry name" value="HTH_LACI_2"/>
    <property type="match status" value="1"/>
</dbReference>
<dbReference type="GO" id="GO:0003700">
    <property type="term" value="F:DNA-binding transcription factor activity"/>
    <property type="evidence" value="ECO:0007669"/>
    <property type="project" value="TreeGrafter"/>
</dbReference>
<proteinExistence type="predicted"/>
<evidence type="ECO:0000256" key="2">
    <source>
        <dbReference type="ARBA" id="ARBA00023125"/>
    </source>
</evidence>
<dbReference type="SMART" id="SM00354">
    <property type="entry name" value="HTH_LACI"/>
    <property type="match status" value="1"/>
</dbReference>
<dbReference type="InterPro" id="IPR028082">
    <property type="entry name" value="Peripla_BP_I"/>
</dbReference>
<dbReference type="GO" id="GO:0000976">
    <property type="term" value="F:transcription cis-regulatory region binding"/>
    <property type="evidence" value="ECO:0007669"/>
    <property type="project" value="TreeGrafter"/>
</dbReference>
<evidence type="ECO:0000256" key="3">
    <source>
        <dbReference type="ARBA" id="ARBA00023163"/>
    </source>
</evidence>